<dbReference type="InterPro" id="IPR008878">
    <property type="entry name" value="Transposase_IS66_Orf2"/>
</dbReference>
<dbReference type="EMBL" id="LAZR01000033">
    <property type="protein sequence ID" value="KKO01794.1"/>
    <property type="molecule type" value="Genomic_DNA"/>
</dbReference>
<dbReference type="PANTHER" id="PTHR36455">
    <property type="match status" value="1"/>
</dbReference>
<proteinExistence type="predicted"/>
<evidence type="ECO:0008006" key="2">
    <source>
        <dbReference type="Google" id="ProtNLM"/>
    </source>
</evidence>
<sequence length="115" mass="12964">MIPVLADAKIWLAAGVTDMRRGFNGLAAQTAQVLAGDPYSGHLFLFRGRRGDQIKMIWWDGQGACLFTKRLERGRFVWPTASEGKINLSRAQLAMLMEGIDWRMPQKTWRPAMVG</sequence>
<reference evidence="1" key="1">
    <citation type="journal article" date="2015" name="Nature">
        <title>Complex archaea that bridge the gap between prokaryotes and eukaryotes.</title>
        <authorList>
            <person name="Spang A."/>
            <person name="Saw J.H."/>
            <person name="Jorgensen S.L."/>
            <person name="Zaremba-Niedzwiedzka K."/>
            <person name="Martijn J."/>
            <person name="Lind A.E."/>
            <person name="van Eijk R."/>
            <person name="Schleper C."/>
            <person name="Guy L."/>
            <person name="Ettema T.J."/>
        </authorList>
    </citation>
    <scope>NUCLEOTIDE SEQUENCE</scope>
</reference>
<accession>A0A0F9YB79</accession>
<protein>
    <recommendedName>
        <fullName evidence="2">Transposase</fullName>
    </recommendedName>
</protein>
<dbReference type="Pfam" id="PF05717">
    <property type="entry name" value="TnpB_IS66"/>
    <property type="match status" value="1"/>
</dbReference>
<name>A0A0F9YB79_9ZZZZ</name>
<comment type="caution">
    <text evidence="1">The sequence shown here is derived from an EMBL/GenBank/DDBJ whole genome shotgun (WGS) entry which is preliminary data.</text>
</comment>
<gene>
    <name evidence="1" type="ORF">LCGC14_0111150</name>
</gene>
<organism evidence="1">
    <name type="scientific">marine sediment metagenome</name>
    <dbReference type="NCBI Taxonomy" id="412755"/>
    <lineage>
        <taxon>unclassified sequences</taxon>
        <taxon>metagenomes</taxon>
        <taxon>ecological metagenomes</taxon>
    </lineage>
</organism>
<dbReference type="AlphaFoldDB" id="A0A0F9YB79"/>
<evidence type="ECO:0000313" key="1">
    <source>
        <dbReference type="EMBL" id="KKO01794.1"/>
    </source>
</evidence>
<dbReference type="NCBIfam" id="NF033819">
    <property type="entry name" value="IS66_TnpB"/>
    <property type="match status" value="1"/>
</dbReference>
<dbReference type="PANTHER" id="PTHR36455:SF1">
    <property type="entry name" value="BLR8292 PROTEIN"/>
    <property type="match status" value="1"/>
</dbReference>